<protein>
    <recommendedName>
        <fullName evidence="1">ATP-dependent DNA helicase</fullName>
        <ecNumber evidence="1">5.6.2.3</ecNumber>
    </recommendedName>
</protein>
<dbReference type="Gene3D" id="3.40.50.300">
    <property type="entry name" value="P-loop containing nucleotide triphosphate hydrolases"/>
    <property type="match status" value="1"/>
</dbReference>
<feature type="domain" description="DNA helicase Pif1-like 2B" evidence="3">
    <location>
        <begin position="266"/>
        <end position="311"/>
    </location>
</feature>
<evidence type="ECO:0000313" key="4">
    <source>
        <dbReference type="EMBL" id="KRH32686.1"/>
    </source>
</evidence>
<gene>
    <name evidence="4" type="ORF">GLYMA_10G068400</name>
</gene>
<dbReference type="GO" id="GO:0006310">
    <property type="term" value="P:DNA recombination"/>
    <property type="evidence" value="ECO:0007669"/>
    <property type="project" value="UniProtKB-KW"/>
</dbReference>
<keyword evidence="1" id="KW-0233">DNA recombination</keyword>
<keyword evidence="1" id="KW-0547">Nucleotide-binding</keyword>
<dbReference type="SUPFAM" id="SSF52540">
    <property type="entry name" value="P-loop containing nucleoside triphosphate hydrolases"/>
    <property type="match status" value="2"/>
</dbReference>
<keyword evidence="6" id="KW-1185">Reference proteome</keyword>
<dbReference type="OMA" id="LIDHIIC"/>
<keyword evidence="1" id="KW-0067">ATP-binding</keyword>
<name>A0A0R0HQ98_SOYBN</name>
<reference evidence="4 5" key="1">
    <citation type="journal article" date="2010" name="Nature">
        <title>Genome sequence of the palaeopolyploid soybean.</title>
        <authorList>
            <person name="Schmutz J."/>
            <person name="Cannon S.B."/>
            <person name="Schlueter J."/>
            <person name="Ma J."/>
            <person name="Mitros T."/>
            <person name="Nelson W."/>
            <person name="Hyten D.L."/>
            <person name="Song Q."/>
            <person name="Thelen J.J."/>
            <person name="Cheng J."/>
            <person name="Xu D."/>
            <person name="Hellsten U."/>
            <person name="May G.D."/>
            <person name="Yu Y."/>
            <person name="Sakurai T."/>
            <person name="Umezawa T."/>
            <person name="Bhattacharyya M.K."/>
            <person name="Sandhu D."/>
            <person name="Valliyodan B."/>
            <person name="Lindquist E."/>
            <person name="Peto M."/>
            <person name="Grant D."/>
            <person name="Shu S."/>
            <person name="Goodstein D."/>
            <person name="Barry K."/>
            <person name="Futrell-Griggs M."/>
            <person name="Abernathy B."/>
            <person name="Du J."/>
            <person name="Tian Z."/>
            <person name="Zhu L."/>
            <person name="Gill N."/>
            <person name="Joshi T."/>
            <person name="Libault M."/>
            <person name="Sethuraman A."/>
            <person name="Zhang X.-C."/>
            <person name="Shinozaki K."/>
            <person name="Nguyen H.T."/>
            <person name="Wing R.A."/>
            <person name="Cregan P."/>
            <person name="Specht J."/>
            <person name="Grimwood J."/>
            <person name="Rokhsar D."/>
            <person name="Stacey G."/>
            <person name="Shoemaker R.C."/>
            <person name="Jackson S.A."/>
        </authorList>
    </citation>
    <scope>NUCLEOTIDE SEQUENCE</scope>
    <source>
        <strain evidence="5">cv. Williams 82</strain>
        <tissue evidence="4">Callus</tissue>
    </source>
</reference>
<dbReference type="GO" id="GO:0000723">
    <property type="term" value="P:telomere maintenance"/>
    <property type="evidence" value="ECO:0007669"/>
    <property type="project" value="InterPro"/>
</dbReference>
<sequence>MTVVDRQECRIYFLYDYGGTGKTFMWKTLTSTLRSQRQIVLVPTFDNSICNIHQGSELAELLKVTKLIIWDEAPMAHKFCFEALDKSLRDIMGLGNESSTIFGGKVIAFGRDFHQILPVIPRGSRSYIIHSTINASYIWDHYEMLILKKNMCLQSSMDNLYANGIFFEPNDGYAIIEIPQELLILDFNDLIHGIVSSTYPNLMDQYNKEEYLQCKAILASTTVIVDEINDYVLSLVLGGEKEYLSLDMVDKSDAAVSQAWEALTPEFLNSLRTSGLPNDKIKLKVGSPIMVLRNIDQFEGLCNDTRLIGTRLANHVFQAKIIDGNKNGNMIYIPRMCMSLSQSPCPFKLIRRQFPIMLSYAMTINKSQDQSLECVGIYLVQTNIEVYILL</sequence>
<dbReference type="PANTHER" id="PTHR10492">
    <property type="match status" value="1"/>
</dbReference>
<dbReference type="EC" id="5.6.2.3" evidence="1"/>
<evidence type="ECO:0000259" key="2">
    <source>
        <dbReference type="Pfam" id="PF05970"/>
    </source>
</evidence>
<dbReference type="EnsemblPlants" id="KRH32686">
    <property type="protein sequence ID" value="KRH32686"/>
    <property type="gene ID" value="GLYMA_10G068400"/>
</dbReference>
<reference evidence="5" key="2">
    <citation type="submission" date="2018-02" db="UniProtKB">
        <authorList>
            <consortium name="EnsemblPlants"/>
        </authorList>
    </citation>
    <scope>IDENTIFICATION</scope>
    <source>
        <strain evidence="5">Williams 82</strain>
    </source>
</reference>
<dbReference type="InterPro" id="IPR010285">
    <property type="entry name" value="DNA_helicase_pif1-like_DEAD"/>
</dbReference>
<feature type="domain" description="DNA helicase Pif1-like DEAD-box helicase" evidence="2">
    <location>
        <begin position="46"/>
        <end position="157"/>
    </location>
</feature>
<dbReference type="GO" id="GO:0006281">
    <property type="term" value="P:DNA repair"/>
    <property type="evidence" value="ECO:0007669"/>
    <property type="project" value="UniProtKB-KW"/>
</dbReference>
<dbReference type="EMBL" id="CM000843">
    <property type="protein sequence ID" value="KRH32686.1"/>
    <property type="molecule type" value="Genomic_DNA"/>
</dbReference>
<dbReference type="GO" id="GO:0016787">
    <property type="term" value="F:hydrolase activity"/>
    <property type="evidence" value="ECO:0007669"/>
    <property type="project" value="UniProtKB-KW"/>
</dbReference>
<dbReference type="InterPro" id="IPR027417">
    <property type="entry name" value="P-loop_NTPase"/>
</dbReference>
<keyword evidence="1" id="KW-0234">DNA repair</keyword>
<evidence type="ECO:0000313" key="5">
    <source>
        <dbReference type="EnsemblPlants" id="KRH32686"/>
    </source>
</evidence>
<comment type="catalytic activity">
    <reaction evidence="1">
        <text>ATP + H2O = ADP + phosphate + H(+)</text>
        <dbReference type="Rhea" id="RHEA:13065"/>
        <dbReference type="ChEBI" id="CHEBI:15377"/>
        <dbReference type="ChEBI" id="CHEBI:15378"/>
        <dbReference type="ChEBI" id="CHEBI:30616"/>
        <dbReference type="ChEBI" id="CHEBI:43474"/>
        <dbReference type="ChEBI" id="CHEBI:456216"/>
        <dbReference type="EC" id="5.6.2.3"/>
    </reaction>
</comment>
<evidence type="ECO:0000256" key="1">
    <source>
        <dbReference type="RuleBase" id="RU363044"/>
    </source>
</evidence>
<dbReference type="InParanoid" id="A0A0R0HQ98"/>
<keyword evidence="1" id="KW-0347">Helicase</keyword>
<dbReference type="PANTHER" id="PTHR10492:SF78">
    <property type="entry name" value="ATP-DEPENDENT DNA HELICASE"/>
    <property type="match status" value="1"/>
</dbReference>
<feature type="domain" description="DNA helicase Pif1-like DEAD-box helicase" evidence="2">
    <location>
        <begin position="4"/>
        <end position="42"/>
    </location>
</feature>
<comment type="similarity">
    <text evidence="1">Belongs to the helicase family.</text>
</comment>
<dbReference type="Pfam" id="PF21530">
    <property type="entry name" value="Pif1_2B_dom"/>
    <property type="match status" value="1"/>
</dbReference>
<dbReference type="STRING" id="3847.A0A0R0HQ98"/>
<reference evidence="4" key="3">
    <citation type="submission" date="2018-07" db="EMBL/GenBank/DDBJ databases">
        <title>WGS assembly of Glycine max.</title>
        <authorList>
            <person name="Schmutz J."/>
            <person name="Cannon S."/>
            <person name="Schlueter J."/>
            <person name="Ma J."/>
            <person name="Mitros T."/>
            <person name="Nelson W."/>
            <person name="Hyten D."/>
            <person name="Song Q."/>
            <person name="Thelen J."/>
            <person name="Cheng J."/>
            <person name="Xu D."/>
            <person name="Hellsten U."/>
            <person name="May G."/>
            <person name="Yu Y."/>
            <person name="Sakurai T."/>
            <person name="Umezawa T."/>
            <person name="Bhattacharyya M."/>
            <person name="Sandhu D."/>
            <person name="Valliyodan B."/>
            <person name="Lindquist E."/>
            <person name="Peto M."/>
            <person name="Grant D."/>
            <person name="Shu S."/>
            <person name="Goodstein D."/>
            <person name="Barry K."/>
            <person name="Futrell-Griggs M."/>
            <person name="Abernathy B."/>
            <person name="Du J."/>
            <person name="Tian Z."/>
            <person name="Zhu L."/>
            <person name="Gill N."/>
            <person name="Joshi T."/>
            <person name="Libault M."/>
            <person name="Sethuraman A."/>
            <person name="Zhang X."/>
            <person name="Shinozaki K."/>
            <person name="Nguyen H."/>
            <person name="Wing R."/>
            <person name="Cregan P."/>
            <person name="Specht J."/>
            <person name="Grimwood J."/>
            <person name="Rokhsar D."/>
            <person name="Stacey G."/>
            <person name="Shoemaker R."/>
            <person name="Jackson S."/>
        </authorList>
    </citation>
    <scope>NUCLEOTIDE SEQUENCE</scope>
    <source>
        <tissue evidence="4">Callus</tissue>
    </source>
</reference>
<dbReference type="Pfam" id="PF05970">
    <property type="entry name" value="PIF1"/>
    <property type="match status" value="2"/>
</dbReference>
<dbReference type="InterPro" id="IPR049163">
    <property type="entry name" value="Pif1-like_2B_dom"/>
</dbReference>
<keyword evidence="1" id="KW-0227">DNA damage</keyword>
<dbReference type="AlphaFoldDB" id="A0A0R0HQ98"/>
<dbReference type="GO" id="GO:0005524">
    <property type="term" value="F:ATP binding"/>
    <property type="evidence" value="ECO:0007669"/>
    <property type="project" value="UniProtKB-KW"/>
</dbReference>
<dbReference type="SMR" id="A0A0R0HQ98"/>
<accession>A0A0R0HQ98</accession>
<dbReference type="Proteomes" id="UP000008827">
    <property type="component" value="Chromosome 10"/>
</dbReference>
<proteinExistence type="inferred from homology"/>
<keyword evidence="1" id="KW-0378">Hydrolase</keyword>
<dbReference type="Gramene" id="KRH32686">
    <property type="protein sequence ID" value="KRH32686"/>
    <property type="gene ID" value="GLYMA_10G068400"/>
</dbReference>
<dbReference type="GO" id="GO:0043139">
    <property type="term" value="F:5'-3' DNA helicase activity"/>
    <property type="evidence" value="ECO:0007669"/>
    <property type="project" value="UniProtKB-EC"/>
</dbReference>
<evidence type="ECO:0000313" key="6">
    <source>
        <dbReference type="Proteomes" id="UP000008827"/>
    </source>
</evidence>
<organism evidence="4">
    <name type="scientific">Glycine max</name>
    <name type="common">Soybean</name>
    <name type="synonym">Glycine hispida</name>
    <dbReference type="NCBI Taxonomy" id="3847"/>
    <lineage>
        <taxon>Eukaryota</taxon>
        <taxon>Viridiplantae</taxon>
        <taxon>Streptophyta</taxon>
        <taxon>Embryophyta</taxon>
        <taxon>Tracheophyta</taxon>
        <taxon>Spermatophyta</taxon>
        <taxon>Magnoliopsida</taxon>
        <taxon>eudicotyledons</taxon>
        <taxon>Gunneridae</taxon>
        <taxon>Pentapetalae</taxon>
        <taxon>rosids</taxon>
        <taxon>fabids</taxon>
        <taxon>Fabales</taxon>
        <taxon>Fabaceae</taxon>
        <taxon>Papilionoideae</taxon>
        <taxon>50 kb inversion clade</taxon>
        <taxon>NPAAA clade</taxon>
        <taxon>indigoferoid/millettioid clade</taxon>
        <taxon>Phaseoleae</taxon>
        <taxon>Glycine</taxon>
        <taxon>Glycine subgen. Soja</taxon>
    </lineage>
</organism>
<comment type="cofactor">
    <cofactor evidence="1">
        <name>Mg(2+)</name>
        <dbReference type="ChEBI" id="CHEBI:18420"/>
    </cofactor>
</comment>
<evidence type="ECO:0000259" key="3">
    <source>
        <dbReference type="Pfam" id="PF21530"/>
    </source>
</evidence>